<evidence type="ECO:0000256" key="2">
    <source>
        <dbReference type="ARBA" id="ARBA00022679"/>
    </source>
</evidence>
<dbReference type="Proteomes" id="UP000253303">
    <property type="component" value="Unassembled WGS sequence"/>
</dbReference>
<feature type="region of interest" description="Disordered" evidence="5">
    <location>
        <begin position="419"/>
        <end position="440"/>
    </location>
</feature>
<dbReference type="SUPFAM" id="SSF53901">
    <property type="entry name" value="Thiolase-like"/>
    <property type="match status" value="2"/>
</dbReference>
<dbReference type="Pfam" id="PF00109">
    <property type="entry name" value="ketoacyl-synt"/>
    <property type="match status" value="1"/>
</dbReference>
<evidence type="ECO:0000313" key="8">
    <source>
        <dbReference type="Proteomes" id="UP000253303"/>
    </source>
</evidence>
<dbReference type="PANTHER" id="PTHR11712">
    <property type="entry name" value="POLYKETIDE SYNTHASE-RELATED"/>
    <property type="match status" value="1"/>
</dbReference>
<dbReference type="GO" id="GO:0004315">
    <property type="term" value="F:3-oxoacyl-[acyl-carrier-protein] synthase activity"/>
    <property type="evidence" value="ECO:0007669"/>
    <property type="project" value="TreeGrafter"/>
</dbReference>
<dbReference type="PROSITE" id="PS52004">
    <property type="entry name" value="KS3_2"/>
    <property type="match status" value="1"/>
</dbReference>
<evidence type="ECO:0000256" key="1">
    <source>
        <dbReference type="ARBA" id="ARBA00008467"/>
    </source>
</evidence>
<keyword evidence="8" id="KW-1185">Reference proteome</keyword>
<dbReference type="InterPro" id="IPR016039">
    <property type="entry name" value="Thiolase-like"/>
</dbReference>
<dbReference type="OrthoDB" id="416758at2"/>
<sequence>MENDVNDHAATTQAGTGAGRPVPRAAFVPVITGLGICAPNGLGTDAYWAATLRGESGLERITRFDPSGYSAVIAGQVDLDPGRHLPSRLLPQTDHMTRLALITAQYALADAGADPKTMPDFAAGVITAASGGGFEFGQRELEALWSRGSQYVSAYQSFAWFYPVNTGQISIRHGMRGPGGALVSEQAGGLDTVGKARRHLRDGTSLMMAGGVDGSLCPWSWLCMIRSGRVSTATDPRAAYLPFDAGARGHSPGEGGAYLILETPEHAAERGARSYGEVSGYAATFDPRPGSGRPPGLRRAIEHALAEAGLEPGDVDVVFADAAGLPELDRAEAETLSAVFGPRGVPVTAPKTMTGRLLGGGSALDLATAVLALRDGVIPPTVNVSRPAYEDLDLVLDTPRHAPLRRALVVARGHGGFNSAMVVTGPPNPSRRQEQREGIG</sequence>
<dbReference type="InterPro" id="IPR014031">
    <property type="entry name" value="Ketoacyl_synth_C"/>
</dbReference>
<protein>
    <submittedName>
        <fullName evidence="7">Ketosynthase chain-length factor</fullName>
    </submittedName>
</protein>
<evidence type="ECO:0000256" key="3">
    <source>
        <dbReference type="ARBA" id="ARBA00023315"/>
    </source>
</evidence>
<dbReference type="EMBL" id="QMEY01000003">
    <property type="protein sequence ID" value="RBQ20089.1"/>
    <property type="molecule type" value="Genomic_DNA"/>
</dbReference>
<dbReference type="InterPro" id="IPR014030">
    <property type="entry name" value="Ketoacyl_synth_N"/>
</dbReference>
<dbReference type="Gene3D" id="3.40.47.10">
    <property type="match status" value="2"/>
</dbReference>
<evidence type="ECO:0000313" key="7">
    <source>
        <dbReference type="EMBL" id="RBQ20089.1"/>
    </source>
</evidence>
<dbReference type="AlphaFoldDB" id="A0A366M3C8"/>
<accession>A0A366M3C8</accession>
<evidence type="ECO:0000256" key="4">
    <source>
        <dbReference type="RuleBase" id="RU003694"/>
    </source>
</evidence>
<dbReference type="PANTHER" id="PTHR11712:SF322">
    <property type="entry name" value="POLYKETIDE BETA-KETOACYL SYNTHASE 2-RELATED"/>
    <property type="match status" value="1"/>
</dbReference>
<reference evidence="7 8" key="1">
    <citation type="submission" date="2018-06" db="EMBL/GenBank/DDBJ databases">
        <title>Sphaerisporangium craniellae sp. nov., isolated from a marine sponge in the South China Sea.</title>
        <authorList>
            <person name="Li L."/>
        </authorList>
    </citation>
    <scope>NUCLEOTIDE SEQUENCE [LARGE SCALE GENOMIC DNA]</scope>
    <source>
        <strain evidence="7 8">LHW63015</strain>
    </source>
</reference>
<comment type="similarity">
    <text evidence="1 4">Belongs to the thiolase-like superfamily. Beta-ketoacyl-ACP synthases family.</text>
</comment>
<feature type="domain" description="Ketosynthase family 3 (KS3)" evidence="6">
    <location>
        <begin position="26"/>
        <end position="425"/>
    </location>
</feature>
<organism evidence="7 8">
    <name type="scientific">Spongiactinospora rosea</name>
    <dbReference type="NCBI Taxonomy" id="2248750"/>
    <lineage>
        <taxon>Bacteria</taxon>
        <taxon>Bacillati</taxon>
        <taxon>Actinomycetota</taxon>
        <taxon>Actinomycetes</taxon>
        <taxon>Streptosporangiales</taxon>
        <taxon>Streptosporangiaceae</taxon>
        <taxon>Spongiactinospora</taxon>
    </lineage>
</organism>
<name>A0A366M3C8_9ACTN</name>
<dbReference type="SMART" id="SM00825">
    <property type="entry name" value="PKS_KS"/>
    <property type="match status" value="1"/>
</dbReference>
<dbReference type="InterPro" id="IPR020841">
    <property type="entry name" value="PKS_Beta-ketoAc_synthase_dom"/>
</dbReference>
<gene>
    <name evidence="7" type="ORF">DP939_09705</name>
</gene>
<dbReference type="GO" id="GO:0006633">
    <property type="term" value="P:fatty acid biosynthetic process"/>
    <property type="evidence" value="ECO:0007669"/>
    <property type="project" value="TreeGrafter"/>
</dbReference>
<keyword evidence="3" id="KW-0012">Acyltransferase</keyword>
<evidence type="ECO:0000259" key="6">
    <source>
        <dbReference type="PROSITE" id="PS52004"/>
    </source>
</evidence>
<keyword evidence="2 4" id="KW-0808">Transferase</keyword>
<dbReference type="InterPro" id="IPR000794">
    <property type="entry name" value="Beta-ketoacyl_synthase"/>
</dbReference>
<evidence type="ECO:0000256" key="5">
    <source>
        <dbReference type="SAM" id="MobiDB-lite"/>
    </source>
</evidence>
<proteinExistence type="inferred from homology"/>
<dbReference type="Pfam" id="PF02801">
    <property type="entry name" value="Ketoacyl-synt_C"/>
    <property type="match status" value="1"/>
</dbReference>
<comment type="caution">
    <text evidence="7">The sequence shown here is derived from an EMBL/GenBank/DDBJ whole genome shotgun (WGS) entry which is preliminary data.</text>
</comment>
<feature type="compositionally biased region" description="Basic and acidic residues" evidence="5">
    <location>
        <begin position="431"/>
        <end position="440"/>
    </location>
</feature>
<dbReference type="CDD" id="cd00832">
    <property type="entry name" value="CLF"/>
    <property type="match status" value="1"/>
</dbReference>